<reference evidence="2 3" key="1">
    <citation type="submission" date="2018-02" db="EMBL/GenBank/DDBJ databases">
        <title>Genomic Encyclopedia of Archaeal and Bacterial Type Strains, Phase II (KMG-II): from individual species to whole genera.</title>
        <authorList>
            <person name="Goeker M."/>
        </authorList>
    </citation>
    <scope>NUCLEOTIDE SEQUENCE [LARGE SCALE GENOMIC DNA]</scope>
    <source>
        <strain evidence="2 3">YU 961-1</strain>
    </source>
</reference>
<evidence type="ECO:0000256" key="1">
    <source>
        <dbReference type="SAM" id="Phobius"/>
    </source>
</evidence>
<evidence type="ECO:0000313" key="3">
    <source>
        <dbReference type="Proteomes" id="UP000239203"/>
    </source>
</evidence>
<keyword evidence="3" id="KW-1185">Reference proteome</keyword>
<dbReference type="Proteomes" id="UP000239203">
    <property type="component" value="Unassembled WGS sequence"/>
</dbReference>
<sequence length="62" mass="5965">MPASGPPPLLTVRTAVILTLGLLFGALVGGLTFLGGGAVAVAVLSGITGTGGSIAFLHKVVH</sequence>
<dbReference type="EMBL" id="PTIX01000006">
    <property type="protein sequence ID" value="PPK67895.1"/>
    <property type="molecule type" value="Genomic_DNA"/>
</dbReference>
<accession>A0A2S6GRL0</accession>
<evidence type="ECO:0000313" key="2">
    <source>
        <dbReference type="EMBL" id="PPK67895.1"/>
    </source>
</evidence>
<dbReference type="RefSeq" id="WP_104479188.1">
    <property type="nucleotide sequence ID" value="NZ_CP154825.1"/>
</dbReference>
<organism evidence="2 3">
    <name type="scientific">Actinokineospora auranticolor</name>
    <dbReference type="NCBI Taxonomy" id="155976"/>
    <lineage>
        <taxon>Bacteria</taxon>
        <taxon>Bacillati</taxon>
        <taxon>Actinomycetota</taxon>
        <taxon>Actinomycetes</taxon>
        <taxon>Pseudonocardiales</taxon>
        <taxon>Pseudonocardiaceae</taxon>
        <taxon>Actinokineospora</taxon>
    </lineage>
</organism>
<feature type="transmembrane region" description="Helical" evidence="1">
    <location>
        <begin position="12"/>
        <end position="31"/>
    </location>
</feature>
<feature type="transmembrane region" description="Helical" evidence="1">
    <location>
        <begin position="37"/>
        <end position="57"/>
    </location>
</feature>
<proteinExistence type="predicted"/>
<dbReference type="AlphaFoldDB" id="A0A2S6GRL0"/>
<keyword evidence="1" id="KW-0812">Transmembrane</keyword>
<keyword evidence="1" id="KW-1133">Transmembrane helix</keyword>
<keyword evidence="1" id="KW-0472">Membrane</keyword>
<comment type="caution">
    <text evidence="2">The sequence shown here is derived from an EMBL/GenBank/DDBJ whole genome shotgun (WGS) entry which is preliminary data.</text>
</comment>
<gene>
    <name evidence="2" type="ORF">CLV40_106126</name>
</gene>
<protein>
    <submittedName>
        <fullName evidence="2">Uncharacterized protein</fullName>
    </submittedName>
</protein>
<name>A0A2S6GRL0_9PSEU</name>